<sequence>MSVWKNLQALFVVTFVLGCTSREMPPHPLTRPLVGTLACRIVASGAYDAALVAAARAESSRVVSQAGKTVGEWVPVADPSLAASDIDALPDAVLRQTESGAEILVVFSEGDVTDADVAAVHSGGFDLNGQPIITLTLTDEGSKKFFDFSVENASRHVAIIVGDAVQSVPQIQTPISDQFVIVSPTQAASDKLVLALTSPPTTTESSDALE</sequence>
<evidence type="ECO:0000313" key="2">
    <source>
        <dbReference type="EMBL" id="MCC9642058.1"/>
    </source>
</evidence>
<comment type="caution">
    <text evidence="2">The sequence shown here is derived from an EMBL/GenBank/DDBJ whole genome shotgun (WGS) entry which is preliminary data.</text>
</comment>
<proteinExistence type="predicted"/>
<gene>
    <name evidence="2" type="ORF">LOC71_07210</name>
</gene>
<dbReference type="Gene3D" id="3.30.1360.200">
    <property type="match status" value="1"/>
</dbReference>
<dbReference type="Pfam" id="PF22599">
    <property type="entry name" value="SecDF_P1_head"/>
    <property type="match status" value="1"/>
</dbReference>
<dbReference type="PROSITE" id="PS51257">
    <property type="entry name" value="PROKAR_LIPOPROTEIN"/>
    <property type="match status" value="1"/>
</dbReference>
<feature type="domain" description="SecDF P1 head subdomain" evidence="1">
    <location>
        <begin position="104"/>
        <end position="197"/>
    </location>
</feature>
<dbReference type="Proteomes" id="UP001430306">
    <property type="component" value="Unassembled WGS sequence"/>
</dbReference>
<dbReference type="EMBL" id="JAJKFW010000014">
    <property type="protein sequence ID" value="MCC9642058.1"/>
    <property type="molecule type" value="Genomic_DNA"/>
</dbReference>
<organism evidence="2 3">
    <name type="scientific">Rhodopirellula halodulae</name>
    <dbReference type="NCBI Taxonomy" id="2894198"/>
    <lineage>
        <taxon>Bacteria</taxon>
        <taxon>Pseudomonadati</taxon>
        <taxon>Planctomycetota</taxon>
        <taxon>Planctomycetia</taxon>
        <taxon>Pirellulales</taxon>
        <taxon>Pirellulaceae</taxon>
        <taxon>Rhodopirellula</taxon>
    </lineage>
</organism>
<dbReference type="InterPro" id="IPR054384">
    <property type="entry name" value="SecDF_P1_head"/>
</dbReference>
<protein>
    <recommendedName>
        <fullName evidence="1">SecDF P1 head subdomain domain-containing protein</fullName>
    </recommendedName>
</protein>
<dbReference type="RefSeq" id="WP_230272680.1">
    <property type="nucleotide sequence ID" value="NZ_JAJKFW010000014.1"/>
</dbReference>
<evidence type="ECO:0000313" key="3">
    <source>
        <dbReference type="Proteomes" id="UP001430306"/>
    </source>
</evidence>
<accession>A0ABS8NGV0</accession>
<name>A0ABS8NGV0_9BACT</name>
<reference evidence="2" key="1">
    <citation type="submission" date="2021-11" db="EMBL/GenBank/DDBJ databases">
        <title>Genome sequence.</title>
        <authorList>
            <person name="Sun Q."/>
        </authorList>
    </citation>
    <scope>NUCLEOTIDE SEQUENCE</scope>
    <source>
        <strain evidence="2">JC740</strain>
    </source>
</reference>
<keyword evidence="3" id="KW-1185">Reference proteome</keyword>
<evidence type="ECO:0000259" key="1">
    <source>
        <dbReference type="Pfam" id="PF22599"/>
    </source>
</evidence>